<comment type="catalytic activity">
    <reaction evidence="7">
        <text>DNA(n) + a 2'-deoxyribonucleoside 5'-triphosphate = DNA(n+1) + diphosphate</text>
        <dbReference type="Rhea" id="RHEA:22508"/>
        <dbReference type="Rhea" id="RHEA-COMP:17339"/>
        <dbReference type="Rhea" id="RHEA-COMP:17340"/>
        <dbReference type="ChEBI" id="CHEBI:33019"/>
        <dbReference type="ChEBI" id="CHEBI:61560"/>
        <dbReference type="ChEBI" id="CHEBI:173112"/>
        <dbReference type="EC" id="2.7.7.7"/>
    </reaction>
    <physiologicalReaction direction="left-to-right" evidence="7">
        <dbReference type="Rhea" id="RHEA:22509"/>
    </physiologicalReaction>
</comment>
<dbReference type="AlphaFoldDB" id="A0AAE1KRV4"/>
<gene>
    <name evidence="9" type="ORF">Pcinc_013909</name>
    <name evidence="8" type="ORF">Pcinc_029465</name>
</gene>
<dbReference type="GO" id="GO:0003682">
    <property type="term" value="F:chromatin binding"/>
    <property type="evidence" value="ECO:0007669"/>
    <property type="project" value="TreeGrafter"/>
</dbReference>
<dbReference type="Proteomes" id="UP001286313">
    <property type="component" value="Unassembled WGS sequence"/>
</dbReference>
<protein>
    <recommendedName>
        <fullName evidence="4">DNA-directed primase/polymerase protein</fullName>
        <ecNumber evidence="6">2.7.7.102</ecNumber>
        <ecNumber evidence="2">2.7.7.7</ecNumber>
    </recommendedName>
</protein>
<keyword evidence="3" id="KW-0239">DNA-directed DNA polymerase</keyword>
<dbReference type="GO" id="GO:0006264">
    <property type="term" value="P:mitochondrial DNA replication"/>
    <property type="evidence" value="ECO:0007669"/>
    <property type="project" value="TreeGrafter"/>
</dbReference>
<accession>A0AAE1KRV4</accession>
<comment type="similarity">
    <text evidence="1">Belongs to the eukaryotic-type primase small subunit family.</text>
</comment>
<dbReference type="EMBL" id="JAWQEG010001188">
    <property type="protein sequence ID" value="KAK3881663.1"/>
    <property type="molecule type" value="Genomic_DNA"/>
</dbReference>
<dbReference type="GO" id="GO:0031297">
    <property type="term" value="P:replication fork processing"/>
    <property type="evidence" value="ECO:0007669"/>
    <property type="project" value="TreeGrafter"/>
</dbReference>
<reference evidence="9" key="1">
    <citation type="submission" date="2023-10" db="EMBL/GenBank/DDBJ databases">
        <title>Genome assemblies of two species of porcelain crab, Petrolisthes cinctipes and Petrolisthes manimaculis (Anomura: Porcellanidae).</title>
        <authorList>
            <person name="Angst P."/>
        </authorList>
    </citation>
    <scope>NUCLEOTIDE SEQUENCE</scope>
    <source>
        <strain evidence="9">PB745_01</strain>
        <tissue evidence="9">Gill</tissue>
    </source>
</reference>
<evidence type="ECO:0000256" key="3">
    <source>
        <dbReference type="ARBA" id="ARBA00022932"/>
    </source>
</evidence>
<dbReference type="InterPro" id="IPR044917">
    <property type="entry name" value="PRIMPOL"/>
</dbReference>
<dbReference type="EMBL" id="JAWQEG010003705">
    <property type="protein sequence ID" value="KAK3864880.1"/>
    <property type="molecule type" value="Genomic_DNA"/>
</dbReference>
<dbReference type="GO" id="GO:0042276">
    <property type="term" value="P:error-prone translesion synthesis"/>
    <property type="evidence" value="ECO:0007669"/>
    <property type="project" value="InterPro"/>
</dbReference>
<dbReference type="GO" id="GO:0005634">
    <property type="term" value="C:nucleus"/>
    <property type="evidence" value="ECO:0007669"/>
    <property type="project" value="TreeGrafter"/>
</dbReference>
<dbReference type="GO" id="GO:0009411">
    <property type="term" value="P:response to UV"/>
    <property type="evidence" value="ECO:0007669"/>
    <property type="project" value="TreeGrafter"/>
</dbReference>
<evidence type="ECO:0000256" key="2">
    <source>
        <dbReference type="ARBA" id="ARBA00012417"/>
    </source>
</evidence>
<name>A0AAE1KRV4_PETCI</name>
<comment type="catalytic activity">
    <reaction evidence="5">
        <text>ssDNA + n NTP = ssDNA/pppN(pN)n-1 hybrid + (n-1) diphosphate.</text>
        <dbReference type="EC" id="2.7.7.102"/>
    </reaction>
</comment>
<dbReference type="PANTHER" id="PTHR31399">
    <property type="entry name" value="DNA-DIRECTED PRIMASE / POLYMERASE PROTEIN"/>
    <property type="match status" value="1"/>
</dbReference>
<dbReference type="EC" id="2.7.7.7" evidence="2"/>
<evidence type="ECO:0000256" key="1">
    <source>
        <dbReference type="ARBA" id="ARBA00009762"/>
    </source>
</evidence>
<sequence length="605" mass="68800">MEQTRVTSESLSSLSTQGFYGRQRTSVGGGDQRWQRLGLVEDGVRHMELHPPPRVFHSRLLGPSATWRVFPRQAQALEYAQTQGHGLMVFAFEGEAVGTGGCRQFMTTHPRQMWQRQAERQPDQRCSYEVIQEGAVCKLYFDLEFPQAQNPCNNESAMIDTFIAVVCHFIHQEFNLRCSRKNVLELCSSTDAKFSKHLIFNIPNTAFADNIQVGNFVSMVCKKLEEFDEGRALVNIPGVELQDIEQLFVLDSKKSRTLFCDKGVYTKNRNFRLYLSTKHGKQTPLVVAKDNQYSPTLHAGTGVEEQIFLDSLITLVDDNCTILTYGEAVPKAKKIKKDDNNSGSSRLELDGRGLSPYPEVDRFIDQVVSPGYIRIWYYFSHGALIVYEIAQHRYCYNIGRHHRSNGIMYVVDLKAETYYQKCHDPDCRGFKSPPKRLPDDVAFWRSLSHEMDIGDTINNDEVSLMNEAERFSGISDQKLMDAAEIIENWHSLDQSSCSSSIILSSLQDSQTSSQFSSLKSSYSINSNPWENLSQVSSPSPSFFQNLSQRCISQESSQNSEVHMNFLSQTRAELSEFSEDTNGDDELMAAVADVEKRGDWEVEWIR</sequence>
<comment type="caution">
    <text evidence="9">The sequence shown here is derived from an EMBL/GenBank/DDBJ whole genome shotgun (WGS) entry which is preliminary data.</text>
</comment>
<keyword evidence="10" id="KW-1185">Reference proteome</keyword>
<evidence type="ECO:0000256" key="4">
    <source>
        <dbReference type="ARBA" id="ARBA00026139"/>
    </source>
</evidence>
<dbReference type="Pfam" id="PF03121">
    <property type="entry name" value="Herpes_UL52"/>
    <property type="match status" value="1"/>
</dbReference>
<organism evidence="9 10">
    <name type="scientific">Petrolisthes cinctipes</name>
    <name type="common">Flat porcelain crab</name>
    <dbReference type="NCBI Taxonomy" id="88211"/>
    <lineage>
        <taxon>Eukaryota</taxon>
        <taxon>Metazoa</taxon>
        <taxon>Ecdysozoa</taxon>
        <taxon>Arthropoda</taxon>
        <taxon>Crustacea</taxon>
        <taxon>Multicrustacea</taxon>
        <taxon>Malacostraca</taxon>
        <taxon>Eumalacostraca</taxon>
        <taxon>Eucarida</taxon>
        <taxon>Decapoda</taxon>
        <taxon>Pleocyemata</taxon>
        <taxon>Anomura</taxon>
        <taxon>Galatheoidea</taxon>
        <taxon>Porcellanidae</taxon>
        <taxon>Petrolisthes</taxon>
    </lineage>
</organism>
<evidence type="ECO:0000313" key="8">
    <source>
        <dbReference type="EMBL" id="KAK3864880.1"/>
    </source>
</evidence>
<evidence type="ECO:0000313" key="9">
    <source>
        <dbReference type="EMBL" id="KAK3881663.1"/>
    </source>
</evidence>
<dbReference type="PANTHER" id="PTHR31399:SF0">
    <property type="entry name" value="DNA-DIRECTED PRIMASE_POLYMERASE PROTEIN"/>
    <property type="match status" value="1"/>
</dbReference>
<evidence type="ECO:0000256" key="6">
    <source>
        <dbReference type="ARBA" id="ARBA00044768"/>
    </source>
</evidence>
<evidence type="ECO:0000256" key="5">
    <source>
        <dbReference type="ARBA" id="ARBA00044677"/>
    </source>
</evidence>
<dbReference type="EC" id="2.7.7.102" evidence="6"/>
<keyword evidence="3" id="KW-0548">Nucleotidyltransferase</keyword>
<keyword evidence="3" id="KW-0808">Transferase</keyword>
<evidence type="ECO:0000256" key="7">
    <source>
        <dbReference type="ARBA" id="ARBA00047303"/>
    </source>
</evidence>
<proteinExistence type="inferred from homology"/>
<dbReference type="GO" id="GO:0005759">
    <property type="term" value="C:mitochondrial matrix"/>
    <property type="evidence" value="ECO:0007669"/>
    <property type="project" value="TreeGrafter"/>
</dbReference>
<dbReference type="GO" id="GO:0003887">
    <property type="term" value="F:DNA-directed DNA polymerase activity"/>
    <property type="evidence" value="ECO:0007669"/>
    <property type="project" value="UniProtKB-KW"/>
</dbReference>
<evidence type="ECO:0000313" key="10">
    <source>
        <dbReference type="Proteomes" id="UP001286313"/>
    </source>
</evidence>